<gene>
    <name evidence="1" type="ORF">ADIARSV_1700</name>
</gene>
<dbReference type="PANTHER" id="PTHR36452:SF1">
    <property type="entry name" value="DUF2461 DOMAIN-CONTAINING PROTEIN"/>
    <property type="match status" value="1"/>
</dbReference>
<dbReference type="PIRSF" id="PIRSF028451">
    <property type="entry name" value="UCP028451"/>
    <property type="match status" value="1"/>
</dbReference>
<evidence type="ECO:0008006" key="3">
    <source>
        <dbReference type="Google" id="ProtNLM"/>
    </source>
</evidence>
<dbReference type="STRING" id="1150600.ADIARSV_1700"/>
<dbReference type="Pfam" id="PF09365">
    <property type="entry name" value="DUF2461"/>
    <property type="match status" value="1"/>
</dbReference>
<dbReference type="PANTHER" id="PTHR36452">
    <property type="entry name" value="CHROMOSOME 12, WHOLE GENOME SHOTGUN SEQUENCE"/>
    <property type="match status" value="1"/>
</dbReference>
<accession>R9GTP9</accession>
<dbReference type="OrthoDB" id="9794241at2"/>
<proteinExistence type="predicted"/>
<dbReference type="AlphaFoldDB" id="R9GTP9"/>
<dbReference type="EMBL" id="AQPN01000063">
    <property type="protein sequence ID" value="EOR95212.1"/>
    <property type="molecule type" value="Genomic_DNA"/>
</dbReference>
<protein>
    <recommendedName>
        <fullName evidence="3">TIGR02453 family protein</fullName>
    </recommendedName>
</protein>
<dbReference type="Proteomes" id="UP000014174">
    <property type="component" value="Unassembled WGS sequence"/>
</dbReference>
<dbReference type="NCBIfam" id="TIGR02453">
    <property type="entry name" value="TIGR02453 family protein"/>
    <property type="match status" value="1"/>
</dbReference>
<name>R9GTP9_9SPHI</name>
<comment type="caution">
    <text evidence="1">The sequence shown here is derived from an EMBL/GenBank/DDBJ whole genome shotgun (WGS) entry which is preliminary data.</text>
</comment>
<sequence length="220" mass="25286">MIQQSTFNFLKSVAENNNREWFKDHKQEHDAAREDVLQFAKDLIRGVSTFDSTVPEDLDPKTCVMRIYRDVRFSLDKLPYKTNFGIGISALGKNFPGPGYYLHIQPGASFIAGGSWYPEANELKAIRQEIDYNTADWHHIIDQKDLIKSFGELGTEHKLKTSPKGYPKDHPEMEYLKLKSFIFTKPLTDKEILKPSSPKDIAELVAKIFPFMVFLRKAIS</sequence>
<evidence type="ECO:0000313" key="1">
    <source>
        <dbReference type="EMBL" id="EOR95212.1"/>
    </source>
</evidence>
<dbReference type="RefSeq" id="WP_016194936.1">
    <property type="nucleotide sequence ID" value="NZ_AQPN01000063.1"/>
</dbReference>
<keyword evidence="2" id="KW-1185">Reference proteome</keyword>
<organism evidence="1 2">
    <name type="scientific">Arcticibacter svalbardensis MN12-7</name>
    <dbReference type="NCBI Taxonomy" id="1150600"/>
    <lineage>
        <taxon>Bacteria</taxon>
        <taxon>Pseudomonadati</taxon>
        <taxon>Bacteroidota</taxon>
        <taxon>Sphingobacteriia</taxon>
        <taxon>Sphingobacteriales</taxon>
        <taxon>Sphingobacteriaceae</taxon>
        <taxon>Arcticibacter</taxon>
    </lineage>
</organism>
<evidence type="ECO:0000313" key="2">
    <source>
        <dbReference type="Proteomes" id="UP000014174"/>
    </source>
</evidence>
<dbReference type="InterPro" id="IPR015996">
    <property type="entry name" value="UCP028451"/>
</dbReference>
<dbReference type="PATRIC" id="fig|1150600.3.peg.1674"/>
<dbReference type="eggNOG" id="COG5587">
    <property type="taxonomic scope" value="Bacteria"/>
</dbReference>
<dbReference type="InterPro" id="IPR012808">
    <property type="entry name" value="CHP02453"/>
</dbReference>
<reference evidence="1 2" key="1">
    <citation type="journal article" date="2013" name="Genome Announc.">
        <title>Draft Genome Sequence of Arcticibacter svalbardensis Strain MN12-7T, a Member of the Family Sphingobacteriaceae Isolated from an Arctic Soil Sample.</title>
        <authorList>
            <person name="Shivaji S."/>
            <person name="Ara S."/>
            <person name="Prasad S."/>
            <person name="Manasa B.P."/>
            <person name="Begum Z."/>
            <person name="Singh A."/>
            <person name="Kumar Pinnaka A."/>
        </authorList>
    </citation>
    <scope>NUCLEOTIDE SEQUENCE [LARGE SCALE GENOMIC DNA]</scope>
    <source>
        <strain evidence="1 2">MN12-7</strain>
    </source>
</reference>